<organism evidence="3">
    <name type="scientific">Actinomyces timonensis</name>
    <dbReference type="NCBI Taxonomy" id="1288391"/>
    <lineage>
        <taxon>Bacteria</taxon>
        <taxon>Bacillati</taxon>
        <taxon>Actinomycetota</taxon>
        <taxon>Actinomycetes</taxon>
        <taxon>Actinomycetales</taxon>
        <taxon>Actinomycetaceae</taxon>
        <taxon>Actinomyces</taxon>
    </lineage>
</organism>
<keyword evidence="2" id="KW-1133">Transmembrane helix</keyword>
<feature type="compositionally biased region" description="Low complexity" evidence="1">
    <location>
        <begin position="27"/>
        <end position="89"/>
    </location>
</feature>
<feature type="region of interest" description="Disordered" evidence="1">
    <location>
        <begin position="1"/>
        <end position="89"/>
    </location>
</feature>
<keyword evidence="2" id="KW-0812">Transmembrane</keyword>
<dbReference type="RefSeq" id="WP_366180171.1">
    <property type="nucleotide sequence ID" value="NZ_CP159989.1"/>
</dbReference>
<reference evidence="3" key="1">
    <citation type="submission" date="2024-05" db="EMBL/GenBank/DDBJ databases">
        <title>Draft genome assemblies of 36 bacteria isolated from hibernating arctic ground squirrels.</title>
        <authorList>
            <person name="McKee H."/>
            <person name="Mullen L."/>
            <person name="Drown D.M."/>
            <person name="Duddleston K.N."/>
        </authorList>
    </citation>
    <scope>NUCLEOTIDE SEQUENCE</scope>
    <source>
        <strain evidence="3">AR004</strain>
    </source>
</reference>
<proteinExistence type="predicted"/>
<keyword evidence="2" id="KW-0472">Membrane</keyword>
<evidence type="ECO:0000256" key="1">
    <source>
        <dbReference type="SAM" id="MobiDB-lite"/>
    </source>
</evidence>
<name>A0AAU8N2A6_9ACTO</name>
<sequence>MSASTPPTMAAPWLSTGQGGRTSPTIAMAGGAPAADGAQRATPMSSAGTAPTTAVMPGGAGAAASPGPGSPSLPAAAHSPAGPAADGAALPRERRRKAALGGLAVLLVLSLAAGGAWWWIHGGTGAEDRSAMGWTSGITAGSSADSQREFKDADDGLRLSPEGSVMLAKVKGAGKLQQVRPLRPGLLLPGGRLDRGVRQRGRVLDRAPGDLPEERLERIRPRVPRR</sequence>
<feature type="transmembrane region" description="Helical" evidence="2">
    <location>
        <begin position="98"/>
        <end position="120"/>
    </location>
</feature>
<dbReference type="AlphaFoldDB" id="A0AAU8N2A6"/>
<protein>
    <submittedName>
        <fullName evidence="3">Uncharacterized protein</fullName>
    </submittedName>
</protein>
<evidence type="ECO:0000313" key="3">
    <source>
        <dbReference type="EMBL" id="XCP81919.1"/>
    </source>
</evidence>
<dbReference type="EMBL" id="CP159989">
    <property type="protein sequence ID" value="XCP81919.1"/>
    <property type="molecule type" value="Genomic_DNA"/>
</dbReference>
<gene>
    <name evidence="3" type="ORF">ABXS69_08005</name>
</gene>
<evidence type="ECO:0000256" key="2">
    <source>
        <dbReference type="SAM" id="Phobius"/>
    </source>
</evidence>
<accession>A0AAU8N2A6</accession>